<name>A0ACB9C5A6_ARCLA</name>
<dbReference type="EMBL" id="CM042051">
    <property type="protein sequence ID" value="KAI3729464.1"/>
    <property type="molecule type" value="Genomic_DNA"/>
</dbReference>
<accession>A0ACB9C5A6</accession>
<organism evidence="1 2">
    <name type="scientific">Arctium lappa</name>
    <name type="common">Greater burdock</name>
    <name type="synonym">Lappa major</name>
    <dbReference type="NCBI Taxonomy" id="4217"/>
    <lineage>
        <taxon>Eukaryota</taxon>
        <taxon>Viridiplantae</taxon>
        <taxon>Streptophyta</taxon>
        <taxon>Embryophyta</taxon>
        <taxon>Tracheophyta</taxon>
        <taxon>Spermatophyta</taxon>
        <taxon>Magnoliopsida</taxon>
        <taxon>eudicotyledons</taxon>
        <taxon>Gunneridae</taxon>
        <taxon>Pentapetalae</taxon>
        <taxon>asterids</taxon>
        <taxon>campanulids</taxon>
        <taxon>Asterales</taxon>
        <taxon>Asteraceae</taxon>
        <taxon>Carduoideae</taxon>
        <taxon>Cardueae</taxon>
        <taxon>Arctiinae</taxon>
        <taxon>Arctium</taxon>
    </lineage>
</organism>
<sequence length="127" mass="14853">MLHNHVGAVISEREQQIIGLLDNIGKIESGFALMSELEGLRQEYQHCRATYEFEKKFYNDHLESLQVMEKNYMSMASEVEKLREESKKHVEIDKRTVGPYAGFVGYNDKEAYGHYLVGQNFDQRLFK</sequence>
<comment type="caution">
    <text evidence="1">The sequence shown here is derived from an EMBL/GenBank/DDBJ whole genome shotgun (WGS) entry which is preliminary data.</text>
</comment>
<reference evidence="1 2" key="2">
    <citation type="journal article" date="2022" name="Mol. Ecol. Resour.">
        <title>The genomes of chicory, endive, great burdock and yacon provide insights into Asteraceae paleo-polyploidization history and plant inulin production.</title>
        <authorList>
            <person name="Fan W."/>
            <person name="Wang S."/>
            <person name="Wang H."/>
            <person name="Wang A."/>
            <person name="Jiang F."/>
            <person name="Liu H."/>
            <person name="Zhao H."/>
            <person name="Xu D."/>
            <person name="Zhang Y."/>
        </authorList>
    </citation>
    <scope>NUCLEOTIDE SEQUENCE [LARGE SCALE GENOMIC DNA]</scope>
    <source>
        <strain evidence="2">cv. Niubang</strain>
    </source>
</reference>
<gene>
    <name evidence="1" type="ORF">L6452_18124</name>
</gene>
<keyword evidence="2" id="KW-1185">Reference proteome</keyword>
<proteinExistence type="predicted"/>
<reference evidence="2" key="1">
    <citation type="journal article" date="2022" name="Mol. Ecol. Resour.">
        <title>The genomes of chicory, endive, great burdock and yacon provide insights into Asteraceae palaeo-polyploidization history and plant inulin production.</title>
        <authorList>
            <person name="Fan W."/>
            <person name="Wang S."/>
            <person name="Wang H."/>
            <person name="Wang A."/>
            <person name="Jiang F."/>
            <person name="Liu H."/>
            <person name="Zhao H."/>
            <person name="Xu D."/>
            <person name="Zhang Y."/>
        </authorList>
    </citation>
    <scope>NUCLEOTIDE SEQUENCE [LARGE SCALE GENOMIC DNA]</scope>
    <source>
        <strain evidence="2">cv. Niubang</strain>
    </source>
</reference>
<dbReference type="Proteomes" id="UP001055879">
    <property type="component" value="Linkage Group LG05"/>
</dbReference>
<protein>
    <submittedName>
        <fullName evidence="1">Uncharacterized protein</fullName>
    </submittedName>
</protein>
<evidence type="ECO:0000313" key="1">
    <source>
        <dbReference type="EMBL" id="KAI3729464.1"/>
    </source>
</evidence>
<evidence type="ECO:0000313" key="2">
    <source>
        <dbReference type="Proteomes" id="UP001055879"/>
    </source>
</evidence>